<name>A0ABP1G6D1_9CHLO</name>
<evidence type="ECO:0000256" key="12">
    <source>
        <dbReference type="ARBA" id="ARBA00023160"/>
    </source>
</evidence>
<organism evidence="16 17">
    <name type="scientific">Coccomyxa viridis</name>
    <dbReference type="NCBI Taxonomy" id="1274662"/>
    <lineage>
        <taxon>Eukaryota</taxon>
        <taxon>Viridiplantae</taxon>
        <taxon>Chlorophyta</taxon>
        <taxon>core chlorophytes</taxon>
        <taxon>Trebouxiophyceae</taxon>
        <taxon>Trebouxiophyceae incertae sedis</taxon>
        <taxon>Coccomyxaceae</taxon>
        <taxon>Coccomyxa</taxon>
    </lineage>
</organism>
<sequence>MALAGQASQSLVDLPCCSHRVTARRVFAPFRCSLRAIRSPDELNASPLIPRWRSTRRERVRTNVLSAADHRTQAGAVLERPDVQRNAELERLADLSYSAQYDRLFQKDLDTKTPVPKPSKDAQSSESGAKKVLLSDVYATAKTKLFGRPWNAQDYSYTIFMTVVHGLCLLAPATFSWPMVGLFFVSYFITGCLGITLSFHRQLSHKSFRTPKWLEYALAYCGVLAVQGDPIEWASSHRYHHLHTDTPLDPHSPYEGFWWSHMGWLLNNGATLERVGSRGNTGDLDEQPFYRFIQKTYIWHIVAMFVALYAFGGLPAVVWGGALRAVWVYHITWFVNSASHCWGYQTYKTGDLSRNNWWVAVLAFGEGWHNNHHAFEYSARHGLDKGQFDMTWQVIAFFKALGLASHIKGPSEKQMKKKREALQVELA</sequence>
<evidence type="ECO:0000256" key="4">
    <source>
        <dbReference type="ARBA" id="ARBA00022516"/>
    </source>
</evidence>
<dbReference type="InterPro" id="IPR005804">
    <property type="entry name" value="FA_desaturase_dom"/>
</dbReference>
<keyword evidence="6" id="KW-0276">Fatty acid metabolism</keyword>
<evidence type="ECO:0000256" key="11">
    <source>
        <dbReference type="ARBA" id="ARBA00023136"/>
    </source>
</evidence>
<comment type="domain">
    <text evidence="13">The histidine box domains are involved in binding the catalytic metal ions.</text>
</comment>
<dbReference type="PRINTS" id="PR00075">
    <property type="entry name" value="FACDDSATRASE"/>
</dbReference>
<keyword evidence="4 13" id="KW-0444">Lipid biosynthesis</keyword>
<evidence type="ECO:0000256" key="9">
    <source>
        <dbReference type="ARBA" id="ARBA00023004"/>
    </source>
</evidence>
<comment type="cofactor">
    <cofactor evidence="13">
        <name>Fe(2+)</name>
        <dbReference type="ChEBI" id="CHEBI:29033"/>
    </cofactor>
</comment>
<evidence type="ECO:0000256" key="5">
    <source>
        <dbReference type="ARBA" id="ARBA00022692"/>
    </source>
</evidence>
<feature type="transmembrane region" description="Helical" evidence="14">
    <location>
        <begin position="297"/>
        <end position="319"/>
    </location>
</feature>
<keyword evidence="11 14" id="KW-0472">Membrane</keyword>
<gene>
    <name evidence="16" type="primary">g10294</name>
    <name evidence="16" type="ORF">VP750_LOCUS9253</name>
</gene>
<evidence type="ECO:0000256" key="13">
    <source>
        <dbReference type="RuleBase" id="RU000581"/>
    </source>
</evidence>
<evidence type="ECO:0000313" key="16">
    <source>
        <dbReference type="EMBL" id="CAL5227347.1"/>
    </source>
</evidence>
<dbReference type="InterPro" id="IPR015876">
    <property type="entry name" value="Acyl-CoA_DS"/>
</dbReference>
<protein>
    <submittedName>
        <fullName evidence="16">G10294 protein</fullName>
    </submittedName>
</protein>
<comment type="subcellular location">
    <subcellularLocation>
        <location evidence="1">Membrane</location>
        <topology evidence="1">Multi-pass membrane protein</topology>
    </subcellularLocation>
</comment>
<evidence type="ECO:0000313" key="17">
    <source>
        <dbReference type="Proteomes" id="UP001497392"/>
    </source>
</evidence>
<reference evidence="16 17" key="1">
    <citation type="submission" date="2024-06" db="EMBL/GenBank/DDBJ databases">
        <authorList>
            <person name="Kraege A."/>
            <person name="Thomma B."/>
        </authorList>
    </citation>
    <scope>NUCLEOTIDE SEQUENCE [LARGE SCALE GENOMIC DNA]</scope>
</reference>
<comment type="similarity">
    <text evidence="3 13">Belongs to the fatty acid desaturase type 1 family.</text>
</comment>
<keyword evidence="5 13" id="KW-0812">Transmembrane</keyword>
<evidence type="ECO:0000256" key="3">
    <source>
        <dbReference type="ARBA" id="ARBA00009295"/>
    </source>
</evidence>
<comment type="pathway">
    <text evidence="2">Lipid metabolism.</text>
</comment>
<evidence type="ECO:0000256" key="6">
    <source>
        <dbReference type="ARBA" id="ARBA00022832"/>
    </source>
</evidence>
<feature type="transmembrane region" description="Helical" evidence="14">
    <location>
        <begin position="179"/>
        <end position="199"/>
    </location>
</feature>
<dbReference type="Pfam" id="PF00487">
    <property type="entry name" value="FA_desaturase"/>
    <property type="match status" value="1"/>
</dbReference>
<evidence type="ECO:0000256" key="8">
    <source>
        <dbReference type="ARBA" id="ARBA00023002"/>
    </source>
</evidence>
<dbReference type="CDD" id="cd03505">
    <property type="entry name" value="Delta9-FADS-like"/>
    <property type="match status" value="1"/>
</dbReference>
<dbReference type="PANTHER" id="PTHR11351:SF31">
    <property type="entry name" value="DESATURASE 1, ISOFORM A-RELATED"/>
    <property type="match status" value="1"/>
</dbReference>
<feature type="domain" description="Fatty acid desaturase" evidence="15">
    <location>
        <begin position="177"/>
        <end position="382"/>
    </location>
</feature>
<evidence type="ECO:0000256" key="10">
    <source>
        <dbReference type="ARBA" id="ARBA00023098"/>
    </source>
</evidence>
<evidence type="ECO:0000259" key="15">
    <source>
        <dbReference type="Pfam" id="PF00487"/>
    </source>
</evidence>
<evidence type="ECO:0000256" key="2">
    <source>
        <dbReference type="ARBA" id="ARBA00005189"/>
    </source>
</evidence>
<evidence type="ECO:0000256" key="14">
    <source>
        <dbReference type="SAM" id="Phobius"/>
    </source>
</evidence>
<keyword evidence="7 14" id="KW-1133">Transmembrane helix</keyword>
<keyword evidence="8 13" id="KW-0560">Oxidoreductase</keyword>
<evidence type="ECO:0000256" key="1">
    <source>
        <dbReference type="ARBA" id="ARBA00004141"/>
    </source>
</evidence>
<comment type="caution">
    <text evidence="16">The sequence shown here is derived from an EMBL/GenBank/DDBJ whole genome shotgun (WGS) entry which is preliminary data.</text>
</comment>
<dbReference type="Proteomes" id="UP001497392">
    <property type="component" value="Unassembled WGS sequence"/>
</dbReference>
<dbReference type="EMBL" id="CAXHTA020000017">
    <property type="protein sequence ID" value="CAL5227347.1"/>
    <property type="molecule type" value="Genomic_DNA"/>
</dbReference>
<dbReference type="PANTHER" id="PTHR11351">
    <property type="entry name" value="ACYL-COA DESATURASE"/>
    <property type="match status" value="1"/>
</dbReference>
<keyword evidence="10" id="KW-0443">Lipid metabolism</keyword>
<accession>A0ABP1G6D1</accession>
<keyword evidence="9" id="KW-0408">Iron</keyword>
<keyword evidence="12 13" id="KW-0275">Fatty acid biosynthesis</keyword>
<evidence type="ECO:0000256" key="7">
    <source>
        <dbReference type="ARBA" id="ARBA00022989"/>
    </source>
</evidence>
<proteinExistence type="inferred from homology"/>
<keyword evidence="17" id="KW-1185">Reference proteome</keyword>